<feature type="domain" description="AB hydrolase-1" evidence="2">
    <location>
        <begin position="42"/>
        <end position="280"/>
    </location>
</feature>
<name>A0ABP9HYI0_9ACTN</name>
<protein>
    <submittedName>
        <fullName evidence="3">Alpha/beta fold hydrolase</fullName>
    </submittedName>
</protein>
<accession>A0ABP9HYI0</accession>
<keyword evidence="4" id="KW-1185">Reference proteome</keyword>
<evidence type="ECO:0000313" key="4">
    <source>
        <dbReference type="Proteomes" id="UP001500466"/>
    </source>
</evidence>
<gene>
    <name evidence="3" type="ORF">GCM10023205_59940</name>
</gene>
<dbReference type="PRINTS" id="PR00412">
    <property type="entry name" value="EPOXHYDRLASE"/>
</dbReference>
<dbReference type="InterPro" id="IPR029058">
    <property type="entry name" value="AB_hydrolase_fold"/>
</dbReference>
<proteinExistence type="predicted"/>
<comment type="caution">
    <text evidence="3">The sequence shown here is derived from an EMBL/GenBank/DDBJ whole genome shotgun (WGS) entry which is preliminary data.</text>
</comment>
<dbReference type="Gene3D" id="3.40.50.1820">
    <property type="entry name" value="alpha/beta hydrolase"/>
    <property type="match status" value="1"/>
</dbReference>
<dbReference type="GO" id="GO:0016787">
    <property type="term" value="F:hydrolase activity"/>
    <property type="evidence" value="ECO:0007669"/>
    <property type="project" value="UniProtKB-KW"/>
</dbReference>
<evidence type="ECO:0000313" key="3">
    <source>
        <dbReference type="EMBL" id="GAA4982489.1"/>
    </source>
</evidence>
<dbReference type="Proteomes" id="UP001500466">
    <property type="component" value="Unassembled WGS sequence"/>
</dbReference>
<keyword evidence="1 3" id="KW-0378">Hydrolase</keyword>
<dbReference type="RefSeq" id="WP_345678861.1">
    <property type="nucleotide sequence ID" value="NZ_BAABHS010000025.1"/>
</dbReference>
<dbReference type="PANTHER" id="PTHR43329">
    <property type="entry name" value="EPOXIDE HYDROLASE"/>
    <property type="match status" value="1"/>
</dbReference>
<dbReference type="Pfam" id="PF00561">
    <property type="entry name" value="Abhydrolase_1"/>
    <property type="match status" value="1"/>
</dbReference>
<evidence type="ECO:0000256" key="1">
    <source>
        <dbReference type="ARBA" id="ARBA00022801"/>
    </source>
</evidence>
<sequence length="294" mass="32734">MATTPTPLTEPSIHSDGLNRERIHANGITFSVVVEGDPNGQPVLLLHGWPDSSALWRYLVPVLADAGFRVIAPDLRGCGDTDRPEDESTYAIANILADVNAILDHYGIDKAHVVGHDYGAVLSWSFAGYFPQRVDRLTVLSVGHPNTFKERSVEQNAKSFYVLLFQFRGVAETWLSQNDWAKLREWLASSPDVDEYAQHLARPGALQAALAWYRTNVTPESLVTDALPTPTVTSRTMALWGTEDIALTEDFITRSAEHVDAPFRYERFEGAGHWLSLERPAEVNKFVLDFLTGE</sequence>
<dbReference type="SUPFAM" id="SSF53474">
    <property type="entry name" value="alpha/beta-Hydrolases"/>
    <property type="match status" value="1"/>
</dbReference>
<evidence type="ECO:0000259" key="2">
    <source>
        <dbReference type="Pfam" id="PF00561"/>
    </source>
</evidence>
<organism evidence="3 4">
    <name type="scientific">Yinghuangia aomiensis</name>
    <dbReference type="NCBI Taxonomy" id="676205"/>
    <lineage>
        <taxon>Bacteria</taxon>
        <taxon>Bacillati</taxon>
        <taxon>Actinomycetota</taxon>
        <taxon>Actinomycetes</taxon>
        <taxon>Kitasatosporales</taxon>
        <taxon>Streptomycetaceae</taxon>
        <taxon>Yinghuangia</taxon>
    </lineage>
</organism>
<dbReference type="InterPro" id="IPR000073">
    <property type="entry name" value="AB_hydrolase_1"/>
</dbReference>
<reference evidence="4" key="1">
    <citation type="journal article" date="2019" name="Int. J. Syst. Evol. Microbiol.">
        <title>The Global Catalogue of Microorganisms (GCM) 10K type strain sequencing project: providing services to taxonomists for standard genome sequencing and annotation.</title>
        <authorList>
            <consortium name="The Broad Institute Genomics Platform"/>
            <consortium name="The Broad Institute Genome Sequencing Center for Infectious Disease"/>
            <person name="Wu L."/>
            <person name="Ma J."/>
        </authorList>
    </citation>
    <scope>NUCLEOTIDE SEQUENCE [LARGE SCALE GENOMIC DNA]</scope>
    <source>
        <strain evidence="4">JCM 17986</strain>
    </source>
</reference>
<dbReference type="InterPro" id="IPR000639">
    <property type="entry name" value="Epox_hydrolase-like"/>
</dbReference>
<dbReference type="EMBL" id="BAABHS010000025">
    <property type="protein sequence ID" value="GAA4982489.1"/>
    <property type="molecule type" value="Genomic_DNA"/>
</dbReference>
<dbReference type="PRINTS" id="PR00111">
    <property type="entry name" value="ABHYDROLASE"/>
</dbReference>